<evidence type="ECO:0000256" key="1">
    <source>
        <dbReference type="SAM" id="MobiDB-lite"/>
    </source>
</evidence>
<keyword evidence="3" id="KW-1185">Reference proteome</keyword>
<dbReference type="AlphaFoldDB" id="A0AAP0QAT4"/>
<sequence length="61" mass="7071">MRNKAPEITLSGLLEFLKMKKRDNDEIDAKEAEQRAMEAKSIQELHEETSEGKSQDMIKIH</sequence>
<reference evidence="2 3" key="1">
    <citation type="submission" date="2024-05" db="EMBL/GenBank/DDBJ databases">
        <title>Haplotype-resolved chromosome-level genome assembly of Huyou (Citrus changshanensis).</title>
        <authorList>
            <person name="Miao C."/>
            <person name="Chen W."/>
            <person name="Wu Y."/>
            <person name="Wang L."/>
            <person name="Zhao S."/>
            <person name="Grierson D."/>
            <person name="Xu C."/>
            <person name="Chen K."/>
        </authorList>
    </citation>
    <scope>NUCLEOTIDE SEQUENCE [LARGE SCALE GENOMIC DNA]</scope>
    <source>
        <strain evidence="2">01-14</strain>
        <tissue evidence="2">Leaf</tissue>
    </source>
</reference>
<feature type="region of interest" description="Disordered" evidence="1">
    <location>
        <begin position="25"/>
        <end position="61"/>
    </location>
</feature>
<organism evidence="2 3">
    <name type="scientific">Citrus x changshan-huyou</name>
    <dbReference type="NCBI Taxonomy" id="2935761"/>
    <lineage>
        <taxon>Eukaryota</taxon>
        <taxon>Viridiplantae</taxon>
        <taxon>Streptophyta</taxon>
        <taxon>Embryophyta</taxon>
        <taxon>Tracheophyta</taxon>
        <taxon>Spermatophyta</taxon>
        <taxon>Magnoliopsida</taxon>
        <taxon>eudicotyledons</taxon>
        <taxon>Gunneridae</taxon>
        <taxon>Pentapetalae</taxon>
        <taxon>rosids</taxon>
        <taxon>malvids</taxon>
        <taxon>Sapindales</taxon>
        <taxon>Rutaceae</taxon>
        <taxon>Aurantioideae</taxon>
        <taxon>Citrus</taxon>
    </lineage>
</organism>
<comment type="caution">
    <text evidence="2">The sequence shown here is derived from an EMBL/GenBank/DDBJ whole genome shotgun (WGS) entry which is preliminary data.</text>
</comment>
<evidence type="ECO:0000313" key="2">
    <source>
        <dbReference type="EMBL" id="KAK9177108.1"/>
    </source>
</evidence>
<evidence type="ECO:0000313" key="3">
    <source>
        <dbReference type="Proteomes" id="UP001428341"/>
    </source>
</evidence>
<protein>
    <submittedName>
        <fullName evidence="2">Uncharacterized protein</fullName>
    </submittedName>
</protein>
<name>A0AAP0QAT4_9ROSI</name>
<dbReference type="Proteomes" id="UP001428341">
    <property type="component" value="Unassembled WGS sequence"/>
</dbReference>
<proteinExistence type="predicted"/>
<gene>
    <name evidence="2" type="ORF">WN944_029127</name>
</gene>
<accession>A0AAP0QAT4</accession>
<dbReference type="EMBL" id="JBCGBO010000025">
    <property type="protein sequence ID" value="KAK9177108.1"/>
    <property type="molecule type" value="Genomic_DNA"/>
</dbReference>